<dbReference type="InterPro" id="IPR000515">
    <property type="entry name" value="MetI-like"/>
</dbReference>
<keyword evidence="6 7" id="KW-0472">Membrane</keyword>
<keyword evidence="2 7" id="KW-0813">Transport</keyword>
<organism evidence="9 10">
    <name type="scientific">Alkalicoccobacillus murimartini</name>
    <dbReference type="NCBI Taxonomy" id="171685"/>
    <lineage>
        <taxon>Bacteria</taxon>
        <taxon>Bacillati</taxon>
        <taxon>Bacillota</taxon>
        <taxon>Bacilli</taxon>
        <taxon>Bacillales</taxon>
        <taxon>Bacillaceae</taxon>
        <taxon>Alkalicoccobacillus</taxon>
    </lineage>
</organism>
<dbReference type="PROSITE" id="PS50928">
    <property type="entry name" value="ABC_TM1"/>
    <property type="match status" value="1"/>
</dbReference>
<sequence length="261" mass="28848">MNEKQFNRRKWKSLGFFIIVVGITWFSAHLTAFNFIEGITTIPAAFIWMAENLWITADTFDRLPGIMDRLIETILMSIAATTLAAILSFFLGLAGSNTTSKNSVIGAFARFIASVARNIPIVAWALILLLSFGQNSLTGFLALFIGTVGLLTRAFIEVIDEAGLSAYEALTATGSTFFQIVGKAVMPQTMPQMVSWVLFMIETNIRSATLVGLLTGTGIGYSFDLYYKMRDYHTVTLITMLIVITVICIELTSNRIRKVII</sequence>
<feature type="transmembrane region" description="Helical" evidence="7">
    <location>
        <begin position="73"/>
        <end position="95"/>
    </location>
</feature>
<accession>A0ABT9YGH7</accession>
<dbReference type="Gene3D" id="1.10.3720.10">
    <property type="entry name" value="MetI-like"/>
    <property type="match status" value="1"/>
</dbReference>
<evidence type="ECO:0000313" key="9">
    <source>
        <dbReference type="EMBL" id="MDQ0206963.1"/>
    </source>
</evidence>
<comment type="subcellular location">
    <subcellularLocation>
        <location evidence="1 7">Cell membrane</location>
        <topology evidence="1 7">Multi-pass membrane protein</topology>
    </subcellularLocation>
</comment>
<dbReference type="Proteomes" id="UP001225034">
    <property type="component" value="Unassembled WGS sequence"/>
</dbReference>
<dbReference type="EMBL" id="JAUSUA010000002">
    <property type="protein sequence ID" value="MDQ0206963.1"/>
    <property type="molecule type" value="Genomic_DNA"/>
</dbReference>
<dbReference type="SUPFAM" id="SSF161098">
    <property type="entry name" value="MetI-like"/>
    <property type="match status" value="1"/>
</dbReference>
<keyword evidence="5 7" id="KW-1133">Transmembrane helix</keyword>
<dbReference type="PANTHER" id="PTHR30043">
    <property type="entry name" value="PHOSPHONATES TRANSPORT SYSTEM PERMEASE PROTEIN"/>
    <property type="match status" value="1"/>
</dbReference>
<keyword evidence="10" id="KW-1185">Reference proteome</keyword>
<feature type="transmembrane region" description="Helical" evidence="7">
    <location>
        <begin position="14"/>
        <end position="36"/>
    </location>
</feature>
<dbReference type="InterPro" id="IPR035906">
    <property type="entry name" value="MetI-like_sf"/>
</dbReference>
<dbReference type="PANTHER" id="PTHR30043:SF1">
    <property type="entry name" value="ABC TRANSPORT SYSTEM PERMEASE PROTEIN P69"/>
    <property type="match status" value="1"/>
</dbReference>
<comment type="caution">
    <text evidence="9">The sequence shown here is derived from an EMBL/GenBank/DDBJ whole genome shotgun (WGS) entry which is preliminary data.</text>
</comment>
<feature type="transmembrane region" description="Helical" evidence="7">
    <location>
        <begin position="107"/>
        <end position="130"/>
    </location>
</feature>
<dbReference type="Pfam" id="PF00528">
    <property type="entry name" value="BPD_transp_1"/>
    <property type="match status" value="1"/>
</dbReference>
<evidence type="ECO:0000256" key="6">
    <source>
        <dbReference type="ARBA" id="ARBA00023136"/>
    </source>
</evidence>
<feature type="domain" description="ABC transmembrane type-1" evidence="8">
    <location>
        <begin position="70"/>
        <end position="253"/>
    </location>
</feature>
<name>A0ABT9YGH7_9BACI</name>
<evidence type="ECO:0000256" key="3">
    <source>
        <dbReference type="ARBA" id="ARBA00022475"/>
    </source>
</evidence>
<feature type="transmembrane region" description="Helical" evidence="7">
    <location>
        <begin position="234"/>
        <end position="252"/>
    </location>
</feature>
<feature type="transmembrane region" description="Helical" evidence="7">
    <location>
        <begin position="137"/>
        <end position="156"/>
    </location>
</feature>
<evidence type="ECO:0000256" key="7">
    <source>
        <dbReference type="RuleBase" id="RU363032"/>
    </source>
</evidence>
<evidence type="ECO:0000256" key="2">
    <source>
        <dbReference type="ARBA" id="ARBA00022448"/>
    </source>
</evidence>
<feature type="transmembrane region" description="Helical" evidence="7">
    <location>
        <begin position="193"/>
        <end position="214"/>
    </location>
</feature>
<reference evidence="9 10" key="1">
    <citation type="submission" date="2023-07" db="EMBL/GenBank/DDBJ databases">
        <title>Genomic Encyclopedia of Type Strains, Phase IV (KMG-IV): sequencing the most valuable type-strain genomes for metagenomic binning, comparative biology and taxonomic classification.</title>
        <authorList>
            <person name="Goeker M."/>
        </authorList>
    </citation>
    <scope>NUCLEOTIDE SEQUENCE [LARGE SCALE GENOMIC DNA]</scope>
    <source>
        <strain evidence="9 10">DSM 19154</strain>
    </source>
</reference>
<dbReference type="RefSeq" id="WP_306981875.1">
    <property type="nucleotide sequence ID" value="NZ_JAUSUA010000002.1"/>
</dbReference>
<evidence type="ECO:0000259" key="8">
    <source>
        <dbReference type="PROSITE" id="PS50928"/>
    </source>
</evidence>
<comment type="similarity">
    <text evidence="7">Belongs to the binding-protein-dependent transport system permease family.</text>
</comment>
<keyword evidence="4 7" id="KW-0812">Transmembrane</keyword>
<evidence type="ECO:0000256" key="5">
    <source>
        <dbReference type="ARBA" id="ARBA00022989"/>
    </source>
</evidence>
<proteinExistence type="inferred from homology"/>
<evidence type="ECO:0000256" key="4">
    <source>
        <dbReference type="ARBA" id="ARBA00022692"/>
    </source>
</evidence>
<dbReference type="CDD" id="cd06261">
    <property type="entry name" value="TM_PBP2"/>
    <property type="match status" value="1"/>
</dbReference>
<keyword evidence="3" id="KW-1003">Cell membrane</keyword>
<gene>
    <name evidence="9" type="ORF">J2S05_001762</name>
</gene>
<evidence type="ECO:0000256" key="1">
    <source>
        <dbReference type="ARBA" id="ARBA00004651"/>
    </source>
</evidence>
<protein>
    <submittedName>
        <fullName evidence="9">Phosphonate transport system permease protein</fullName>
    </submittedName>
</protein>
<evidence type="ECO:0000313" key="10">
    <source>
        <dbReference type="Proteomes" id="UP001225034"/>
    </source>
</evidence>